<keyword evidence="2" id="KW-0436">Ligase</keyword>
<dbReference type="Pfam" id="PF03129">
    <property type="entry name" value="HGTP_anticodon"/>
    <property type="match status" value="1"/>
</dbReference>
<comment type="caution">
    <text evidence="2">The sequence shown here is derived from an EMBL/GenBank/DDBJ whole genome shotgun (WGS) entry which is preliminary data.</text>
</comment>
<organism evidence="2">
    <name type="scientific">bioreactor metagenome</name>
    <dbReference type="NCBI Taxonomy" id="1076179"/>
    <lineage>
        <taxon>unclassified sequences</taxon>
        <taxon>metagenomes</taxon>
        <taxon>ecological metagenomes</taxon>
    </lineage>
</organism>
<evidence type="ECO:0000313" key="2">
    <source>
        <dbReference type="EMBL" id="MPN31409.1"/>
    </source>
</evidence>
<dbReference type="EMBL" id="VSSQ01082925">
    <property type="protein sequence ID" value="MPN31409.1"/>
    <property type="molecule type" value="Genomic_DNA"/>
</dbReference>
<dbReference type="SUPFAM" id="SSF52954">
    <property type="entry name" value="Class II aaRS ABD-related"/>
    <property type="match status" value="1"/>
</dbReference>
<dbReference type="InterPro" id="IPR004154">
    <property type="entry name" value="Anticodon-bd"/>
</dbReference>
<feature type="domain" description="Anticodon-binding" evidence="1">
    <location>
        <begin position="4"/>
        <end position="71"/>
    </location>
</feature>
<gene>
    <name evidence="2" type="primary">hisS_56</name>
    <name evidence="2" type="ORF">SDC9_178883</name>
</gene>
<dbReference type="InterPro" id="IPR036621">
    <property type="entry name" value="Anticodon-bd_dom_sf"/>
</dbReference>
<dbReference type="Gene3D" id="3.40.50.800">
    <property type="entry name" value="Anticodon-binding domain"/>
    <property type="match status" value="1"/>
</dbReference>
<sequence>MDGLRAQGIRAEFDHVGRSFKAQFKYADKLGARKVAILGDDELSKGCVKLKDMASGEERLLPLEELAGALKN</sequence>
<evidence type="ECO:0000259" key="1">
    <source>
        <dbReference type="Pfam" id="PF03129"/>
    </source>
</evidence>
<reference evidence="2" key="1">
    <citation type="submission" date="2019-08" db="EMBL/GenBank/DDBJ databases">
        <authorList>
            <person name="Kucharzyk K."/>
            <person name="Murdoch R.W."/>
            <person name="Higgins S."/>
            <person name="Loffler F."/>
        </authorList>
    </citation>
    <scope>NUCLEOTIDE SEQUENCE</scope>
</reference>
<dbReference type="GO" id="GO:0004821">
    <property type="term" value="F:histidine-tRNA ligase activity"/>
    <property type="evidence" value="ECO:0007669"/>
    <property type="project" value="UniProtKB-EC"/>
</dbReference>
<protein>
    <submittedName>
        <fullName evidence="2">Histidine--tRNA ligase</fullName>
        <ecNumber evidence="2">6.1.1.21</ecNumber>
    </submittedName>
</protein>
<name>A0A645H0A0_9ZZZZ</name>
<accession>A0A645H0A0</accession>
<dbReference type="AlphaFoldDB" id="A0A645H0A0"/>
<proteinExistence type="predicted"/>
<dbReference type="EC" id="6.1.1.21" evidence="2"/>